<name>A0A8D9G8U7_BRACM</name>
<dbReference type="AlphaFoldDB" id="A0A8D9G8U7"/>
<evidence type="ECO:0000313" key="2">
    <source>
        <dbReference type="EMBL" id="CAG7873555.1"/>
    </source>
</evidence>
<accession>A0A8D9G8U7</accession>
<feature type="non-terminal residue" evidence="2">
    <location>
        <position position="1"/>
    </location>
</feature>
<dbReference type="Proteomes" id="UP000694005">
    <property type="component" value="Chromosome A05"/>
</dbReference>
<organism evidence="2 3">
    <name type="scientific">Brassica campestris</name>
    <name type="common">Field mustard</name>
    <dbReference type="NCBI Taxonomy" id="3711"/>
    <lineage>
        <taxon>Eukaryota</taxon>
        <taxon>Viridiplantae</taxon>
        <taxon>Streptophyta</taxon>
        <taxon>Embryophyta</taxon>
        <taxon>Tracheophyta</taxon>
        <taxon>Spermatophyta</taxon>
        <taxon>Magnoliopsida</taxon>
        <taxon>eudicotyledons</taxon>
        <taxon>Gunneridae</taxon>
        <taxon>Pentapetalae</taxon>
        <taxon>rosids</taxon>
        <taxon>malvids</taxon>
        <taxon>Brassicales</taxon>
        <taxon>Brassicaceae</taxon>
        <taxon>Brassiceae</taxon>
        <taxon>Brassica</taxon>
    </lineage>
</organism>
<sequence>LNRKLASALTRSSCQAKDINTQVHNKMLTNHQVVIVKDDYFDRMMPSFFTCFLLIRSSLLLLTSFLFFCQTLTIVYLGLKFEFHGSHSQRYLTYFVCSTRRRFTFTSPIRRSSINGYGFAGSAHFRNGFTGSMF</sequence>
<gene>
    <name evidence="2" type="ORF">BRAPAZ1V2_A05P00760.2</name>
</gene>
<feature type="transmembrane region" description="Helical" evidence="1">
    <location>
        <begin position="53"/>
        <end position="79"/>
    </location>
</feature>
<reference evidence="2 3" key="1">
    <citation type="submission" date="2021-07" db="EMBL/GenBank/DDBJ databases">
        <authorList>
            <consortium name="Genoscope - CEA"/>
            <person name="William W."/>
        </authorList>
    </citation>
    <scope>NUCLEOTIDE SEQUENCE [LARGE SCALE GENOMIC DNA]</scope>
</reference>
<feature type="non-terminal residue" evidence="2">
    <location>
        <position position="134"/>
    </location>
</feature>
<keyword evidence="1" id="KW-1133">Transmembrane helix</keyword>
<dbReference type="EMBL" id="LS974621">
    <property type="protein sequence ID" value="CAG7873555.1"/>
    <property type="molecule type" value="Genomic_DNA"/>
</dbReference>
<protein>
    <submittedName>
        <fullName evidence="2">Uncharacterized protein</fullName>
    </submittedName>
</protein>
<keyword evidence="1" id="KW-0472">Membrane</keyword>
<keyword evidence="1" id="KW-0812">Transmembrane</keyword>
<evidence type="ECO:0000313" key="3">
    <source>
        <dbReference type="Proteomes" id="UP000694005"/>
    </source>
</evidence>
<proteinExistence type="predicted"/>
<evidence type="ECO:0000256" key="1">
    <source>
        <dbReference type="SAM" id="Phobius"/>
    </source>
</evidence>